<evidence type="ECO:0000256" key="1">
    <source>
        <dbReference type="ARBA" id="ARBA00005995"/>
    </source>
</evidence>
<dbReference type="Pfam" id="PF13450">
    <property type="entry name" value="NAD_binding_8"/>
    <property type="match status" value="1"/>
</dbReference>
<dbReference type="RefSeq" id="WP_183626289.1">
    <property type="nucleotide sequence ID" value="NZ_JACIDX010000009.1"/>
</dbReference>
<dbReference type="SUPFAM" id="SSF51905">
    <property type="entry name" value="FAD/NAD(P)-binding domain"/>
    <property type="match status" value="1"/>
</dbReference>
<dbReference type="EMBL" id="JACIDX010000009">
    <property type="protein sequence ID" value="MBB3955745.1"/>
    <property type="molecule type" value="Genomic_DNA"/>
</dbReference>
<dbReference type="SUPFAM" id="SSF54373">
    <property type="entry name" value="FAD-linked reductases, C-terminal domain"/>
    <property type="match status" value="1"/>
</dbReference>
<dbReference type="Gene3D" id="3.50.50.60">
    <property type="entry name" value="FAD/NAD(P)-binding domain"/>
    <property type="match status" value="2"/>
</dbReference>
<accession>A0A7W6CL36</accession>
<dbReference type="PANTHER" id="PTHR43563:SF1">
    <property type="entry name" value="AMINE OXIDASE [FLAVIN-CONTAINING] B"/>
    <property type="match status" value="1"/>
</dbReference>
<name>A0A7W6CL36_9SPHN</name>
<keyword evidence="4" id="KW-1185">Reference proteome</keyword>
<dbReference type="InterPro" id="IPR036188">
    <property type="entry name" value="FAD/NAD-bd_sf"/>
</dbReference>
<evidence type="ECO:0000313" key="3">
    <source>
        <dbReference type="EMBL" id="MBB3955745.1"/>
    </source>
</evidence>
<reference evidence="3 4" key="1">
    <citation type="submission" date="2020-08" db="EMBL/GenBank/DDBJ databases">
        <title>Genomic Encyclopedia of Type Strains, Phase IV (KMG-IV): sequencing the most valuable type-strain genomes for metagenomic binning, comparative biology and taxonomic classification.</title>
        <authorList>
            <person name="Goeker M."/>
        </authorList>
    </citation>
    <scope>NUCLEOTIDE SEQUENCE [LARGE SCALE GENOMIC DNA]</scope>
    <source>
        <strain evidence="3 4">DSM 27057</strain>
    </source>
</reference>
<comment type="similarity">
    <text evidence="1">Belongs to the flavin monoamine oxidase family.</text>
</comment>
<dbReference type="InterPro" id="IPR002937">
    <property type="entry name" value="Amino_oxidase"/>
</dbReference>
<evidence type="ECO:0000313" key="4">
    <source>
        <dbReference type="Proteomes" id="UP000548867"/>
    </source>
</evidence>
<dbReference type="PANTHER" id="PTHR43563">
    <property type="entry name" value="AMINE OXIDASE"/>
    <property type="match status" value="1"/>
</dbReference>
<dbReference type="GO" id="GO:0016491">
    <property type="term" value="F:oxidoreductase activity"/>
    <property type="evidence" value="ECO:0007669"/>
    <property type="project" value="InterPro"/>
</dbReference>
<dbReference type="Pfam" id="PF01593">
    <property type="entry name" value="Amino_oxidase"/>
    <property type="match status" value="1"/>
</dbReference>
<sequence>MTQADVAIIGAGVAGLRAAGLLKKAGLDCVVLEARDRLGGRIITVDAHGHPSPDGFDLGPSWFWPDTQPDIGRLVDELGLGSFLQHSQGDVVFERMSREPSHRFRPIRQEPQSRRLLGGSAALIRALAAQVEPARIRLSTKVTEARLSDDGVVLITRDSGGRTGLVHAGRIVAAVPPRLLAATVQFLPAMPDQTMARWRATPTWMAPHAKFFAFYDRPFWREDGLSGTAQSMVGPIVEMHDATTVSGAAALMGFIGVAAEQRAARGEADLTGACLGQLARIFGPQAKYPQATLIKDWAADPLTATDADRFAGGYITPSDEPWVTGIWASRLVPAGSETSPVEPGYLAGAAVAAERAAQAILT</sequence>
<comment type="caution">
    <text evidence="3">The sequence shown here is derived from an EMBL/GenBank/DDBJ whole genome shotgun (WGS) entry which is preliminary data.</text>
</comment>
<proteinExistence type="inferred from homology"/>
<dbReference type="Proteomes" id="UP000548867">
    <property type="component" value="Unassembled WGS sequence"/>
</dbReference>
<gene>
    <name evidence="3" type="ORF">GGR38_002701</name>
</gene>
<evidence type="ECO:0000259" key="2">
    <source>
        <dbReference type="Pfam" id="PF01593"/>
    </source>
</evidence>
<dbReference type="InterPro" id="IPR050703">
    <property type="entry name" value="Flavin_MAO"/>
</dbReference>
<feature type="domain" description="Amine oxidase" evidence="2">
    <location>
        <begin position="113"/>
        <end position="361"/>
    </location>
</feature>
<organism evidence="3 4">
    <name type="scientific">Novosphingobium sediminicola</name>
    <dbReference type="NCBI Taxonomy" id="563162"/>
    <lineage>
        <taxon>Bacteria</taxon>
        <taxon>Pseudomonadati</taxon>
        <taxon>Pseudomonadota</taxon>
        <taxon>Alphaproteobacteria</taxon>
        <taxon>Sphingomonadales</taxon>
        <taxon>Sphingomonadaceae</taxon>
        <taxon>Novosphingobium</taxon>
    </lineage>
</organism>
<protein>
    <submittedName>
        <fullName evidence="3">Monoamine oxidase</fullName>
    </submittedName>
</protein>
<dbReference type="AlphaFoldDB" id="A0A7W6CL36"/>